<evidence type="ECO:0000313" key="5">
    <source>
        <dbReference type="EMBL" id="WVW82383.1"/>
    </source>
</evidence>
<sequence length="671" mass="75815">MNPPLQLKRPLPTSPFSSDPTPSRPAKYRKISTETQPEVFSPERYTLDVPWDPVPSRASLLLTQLGLRRSPKVRKSLQDLETPTPIRTGTPKPLMGSQEPDKAIHRPLRTDVNISRRSLIPDPTIGRSRPESDRGKTEELAIYVSSESDSYSESKREPEKKKESKKSTTIPPLPKFSSPRSSSPPPSSKFPLRNIAKARSNFGFTGSMYSLSSEVNRSRVDSMDDQTRHVCDLFRGDVGKASSATEITRRKEKSDVTEIGRVNVSSVQSRSAIHHRTSTSHIHQYIKPPTHSERSSKDICAAMIGLGKTGDSINSVSRMVDSTRKGSGIPESAESQEKMKNKKLAAPPLKTPAFSLEDVLATLTRWEEAEKQTEELGEVRCKTDQSTKTKEINKGQEKKDTDDYQKTYEENKLDKRRKTQPEEQAVHSPRNMSSEELKSRMQRLRDKLKISEEKSKMLRTNTDDTDKIKTRPLKENAVHKSDGMKKRSEKTKPDEEPRQPKSYKSYKSYRTQEDLLERKKEAIARLKRHVPLRYQGDALGNVGRFYQKIIQEVLQAGEKERKVESQIQAGPSNARTATSEKAKDENSECLICSEDIFDVLVKADEHGGSEYALWACELAGCGSVFCVTCAKAYVDRMRTTDCPACTRGWDVRELEKQYKGFMATKEAENRG</sequence>
<dbReference type="EMBL" id="CP144542">
    <property type="protein sequence ID" value="WVW82383.1"/>
    <property type="molecule type" value="Genomic_DNA"/>
</dbReference>
<dbReference type="KEGG" id="kbi:30207495"/>
<feature type="compositionally biased region" description="Basic and acidic residues" evidence="2">
    <location>
        <begin position="128"/>
        <end position="139"/>
    </location>
</feature>
<evidence type="ECO:0000259" key="3">
    <source>
        <dbReference type="PROSITE" id="PS50089"/>
    </source>
</evidence>
<dbReference type="EMBL" id="KI894019">
    <property type="protein sequence ID" value="OCF28244.1"/>
    <property type="molecule type" value="Genomic_DNA"/>
</dbReference>
<dbReference type="RefSeq" id="XP_019049314.1">
    <property type="nucleotide sequence ID" value="XM_019189752.1"/>
</dbReference>
<keyword evidence="1" id="KW-0479">Metal-binding</keyword>
<feature type="compositionally biased region" description="Basic and acidic residues" evidence="2">
    <location>
        <begin position="152"/>
        <end position="166"/>
    </location>
</feature>
<dbReference type="Gene3D" id="3.30.40.10">
    <property type="entry name" value="Zinc/RING finger domain, C3HC4 (zinc finger)"/>
    <property type="match status" value="1"/>
</dbReference>
<evidence type="ECO:0000256" key="1">
    <source>
        <dbReference type="PROSITE-ProRule" id="PRU00175"/>
    </source>
</evidence>
<reference evidence="5" key="2">
    <citation type="submission" date="2013-07" db="EMBL/GenBank/DDBJ databases">
        <authorList>
            <consortium name="The Broad Institute Genome Sequencing Platform"/>
            <person name="Cuomo C."/>
            <person name="Litvintseva A."/>
            <person name="Chen Y."/>
            <person name="Heitman J."/>
            <person name="Sun S."/>
            <person name="Springer D."/>
            <person name="Dromer F."/>
            <person name="Young S.K."/>
            <person name="Zeng Q."/>
            <person name="Gargeya S."/>
            <person name="Fitzgerald M."/>
            <person name="Abouelleil A."/>
            <person name="Alvarado L."/>
            <person name="Berlin A.M."/>
            <person name="Chapman S.B."/>
            <person name="Dewar J."/>
            <person name="Goldberg J."/>
            <person name="Griggs A."/>
            <person name="Gujja S."/>
            <person name="Hansen M."/>
            <person name="Howarth C."/>
            <person name="Imamovic A."/>
            <person name="Larimer J."/>
            <person name="McCowan C."/>
            <person name="Murphy C."/>
            <person name="Pearson M."/>
            <person name="Priest M."/>
            <person name="Roberts A."/>
            <person name="Saif S."/>
            <person name="Shea T."/>
            <person name="Sykes S."/>
            <person name="Wortman J."/>
            <person name="Nusbaum C."/>
            <person name="Birren B."/>
        </authorList>
    </citation>
    <scope>NUCLEOTIDE SEQUENCE</scope>
    <source>
        <strain evidence="5">CBS 10118</strain>
    </source>
</reference>
<evidence type="ECO:0000313" key="6">
    <source>
        <dbReference type="Proteomes" id="UP000092730"/>
    </source>
</evidence>
<feature type="region of interest" description="Disordered" evidence="2">
    <location>
        <begin position="71"/>
        <end position="192"/>
    </location>
</feature>
<feature type="compositionally biased region" description="Basic and acidic residues" evidence="2">
    <location>
        <begin position="372"/>
        <end position="425"/>
    </location>
</feature>
<dbReference type="InterPro" id="IPR013083">
    <property type="entry name" value="Znf_RING/FYVE/PHD"/>
</dbReference>
<dbReference type="SUPFAM" id="SSF57850">
    <property type="entry name" value="RING/U-box"/>
    <property type="match status" value="1"/>
</dbReference>
<feature type="compositionally biased region" description="Basic and acidic residues" evidence="2">
    <location>
        <begin position="433"/>
        <end position="499"/>
    </location>
</feature>
<reference evidence="4" key="3">
    <citation type="submission" date="2014-01" db="EMBL/GenBank/DDBJ databases">
        <title>Evolution of pathogenesis and genome organization in the Tremellales.</title>
        <authorList>
            <person name="Cuomo C."/>
            <person name="Litvintseva A."/>
            <person name="Heitman J."/>
            <person name="Chen Y."/>
            <person name="Sun S."/>
            <person name="Springer D."/>
            <person name="Dromer F."/>
            <person name="Young S."/>
            <person name="Zeng Q."/>
            <person name="Chapman S."/>
            <person name="Gujja S."/>
            <person name="Saif S."/>
            <person name="Birren B."/>
        </authorList>
    </citation>
    <scope>NUCLEOTIDE SEQUENCE</scope>
    <source>
        <strain evidence="4">CBS 10118</strain>
    </source>
</reference>
<organism evidence="4">
    <name type="scientific">Kwoniella bestiolae CBS 10118</name>
    <dbReference type="NCBI Taxonomy" id="1296100"/>
    <lineage>
        <taxon>Eukaryota</taxon>
        <taxon>Fungi</taxon>
        <taxon>Dikarya</taxon>
        <taxon>Basidiomycota</taxon>
        <taxon>Agaricomycotina</taxon>
        <taxon>Tremellomycetes</taxon>
        <taxon>Tremellales</taxon>
        <taxon>Cryptococcaceae</taxon>
        <taxon>Kwoniella</taxon>
    </lineage>
</organism>
<reference evidence="4" key="1">
    <citation type="submission" date="2013-07" db="EMBL/GenBank/DDBJ databases">
        <title>The Genome Sequence of Cryptococcus bestiolae CBS10118.</title>
        <authorList>
            <consortium name="The Broad Institute Genome Sequencing Platform"/>
            <person name="Cuomo C."/>
            <person name="Litvintseva A."/>
            <person name="Chen Y."/>
            <person name="Heitman J."/>
            <person name="Sun S."/>
            <person name="Springer D."/>
            <person name="Dromer F."/>
            <person name="Young S.K."/>
            <person name="Zeng Q."/>
            <person name="Gargeya S."/>
            <person name="Fitzgerald M."/>
            <person name="Abouelleil A."/>
            <person name="Alvarado L."/>
            <person name="Berlin A.M."/>
            <person name="Chapman S.B."/>
            <person name="Dewar J."/>
            <person name="Goldberg J."/>
            <person name="Griggs A."/>
            <person name="Gujja S."/>
            <person name="Hansen M."/>
            <person name="Howarth C."/>
            <person name="Imamovic A."/>
            <person name="Larimer J."/>
            <person name="McCowan C."/>
            <person name="Murphy C."/>
            <person name="Pearson M."/>
            <person name="Priest M."/>
            <person name="Roberts A."/>
            <person name="Saif S."/>
            <person name="Shea T."/>
            <person name="Sykes S."/>
            <person name="Wortman J."/>
            <person name="Nusbaum C."/>
            <person name="Birren B."/>
        </authorList>
    </citation>
    <scope>NUCLEOTIDE SEQUENCE [LARGE SCALE GENOMIC DNA]</scope>
    <source>
        <strain evidence="4">CBS 10118</strain>
    </source>
</reference>
<evidence type="ECO:0000313" key="4">
    <source>
        <dbReference type="EMBL" id="OCF28244.1"/>
    </source>
</evidence>
<dbReference type="AlphaFoldDB" id="A0A1B9GB46"/>
<reference evidence="5" key="4">
    <citation type="submission" date="2024-02" db="EMBL/GenBank/DDBJ databases">
        <title>Comparative genomics of Cryptococcus and Kwoniella reveals pathogenesis evolution and contrasting modes of karyotype evolution via chromosome fusion or intercentromeric recombination.</title>
        <authorList>
            <person name="Coelho M.A."/>
            <person name="David-Palma M."/>
            <person name="Shea T."/>
            <person name="Bowers K."/>
            <person name="McGinley-Smith S."/>
            <person name="Mohammad A.W."/>
            <person name="Gnirke A."/>
            <person name="Yurkov A.M."/>
            <person name="Nowrousian M."/>
            <person name="Sun S."/>
            <person name="Cuomo C.A."/>
            <person name="Heitman J."/>
        </authorList>
    </citation>
    <scope>NUCLEOTIDE SEQUENCE</scope>
    <source>
        <strain evidence="5">CBS 10118</strain>
    </source>
</reference>
<feature type="domain" description="RING-type" evidence="3">
    <location>
        <begin position="589"/>
        <end position="646"/>
    </location>
</feature>
<feature type="region of interest" description="Disordered" evidence="2">
    <location>
        <begin position="372"/>
        <end position="506"/>
    </location>
</feature>
<proteinExistence type="predicted"/>
<protein>
    <recommendedName>
        <fullName evidence="3">RING-type domain-containing protein</fullName>
    </recommendedName>
</protein>
<gene>
    <name evidence="4" type="ORF">I302_03096</name>
    <name evidence="5" type="ORF">I302_104390</name>
</gene>
<keyword evidence="1" id="KW-0863">Zinc-finger</keyword>
<dbReference type="Proteomes" id="UP000092730">
    <property type="component" value="Chromosome 2"/>
</dbReference>
<dbReference type="GeneID" id="30207495"/>
<dbReference type="GO" id="GO:0008270">
    <property type="term" value="F:zinc ion binding"/>
    <property type="evidence" value="ECO:0007669"/>
    <property type="project" value="UniProtKB-KW"/>
</dbReference>
<feature type="region of interest" description="Disordered" evidence="2">
    <location>
        <begin position="320"/>
        <end position="345"/>
    </location>
</feature>
<accession>A0A1B9GB46</accession>
<name>A0A1B9GB46_9TREE</name>
<dbReference type="PROSITE" id="PS50089">
    <property type="entry name" value="ZF_RING_2"/>
    <property type="match status" value="1"/>
</dbReference>
<feature type="compositionally biased region" description="Low complexity" evidence="2">
    <location>
        <begin position="10"/>
        <end position="25"/>
    </location>
</feature>
<feature type="region of interest" description="Disordered" evidence="2">
    <location>
        <begin position="1"/>
        <end position="37"/>
    </location>
</feature>
<dbReference type="VEuPathDB" id="FungiDB:I302_03096"/>
<dbReference type="InterPro" id="IPR001841">
    <property type="entry name" value="Znf_RING"/>
</dbReference>
<keyword evidence="1" id="KW-0862">Zinc</keyword>
<keyword evidence="6" id="KW-1185">Reference proteome</keyword>
<evidence type="ECO:0000256" key="2">
    <source>
        <dbReference type="SAM" id="MobiDB-lite"/>
    </source>
</evidence>